<dbReference type="PANTHER" id="PTHR24361">
    <property type="entry name" value="MITOGEN-ACTIVATED KINASE KINASE KINASE"/>
    <property type="match status" value="1"/>
</dbReference>
<keyword evidence="4" id="KW-1185">Reference proteome</keyword>
<feature type="domain" description="Protein kinase" evidence="1">
    <location>
        <begin position="1"/>
        <end position="261"/>
    </location>
</feature>
<dbReference type="InterPro" id="IPR001763">
    <property type="entry name" value="Rhodanese-like_dom"/>
</dbReference>
<dbReference type="PROSITE" id="PS50086">
    <property type="entry name" value="TBC_RABGAP"/>
    <property type="match status" value="1"/>
</dbReference>
<dbReference type="InterPro" id="IPR036873">
    <property type="entry name" value="Rhodanese-like_dom_sf"/>
</dbReference>
<dbReference type="SUPFAM" id="SSF56112">
    <property type="entry name" value="Protein kinase-like (PK-like)"/>
    <property type="match status" value="1"/>
</dbReference>
<dbReference type="InterPro" id="IPR000195">
    <property type="entry name" value="Rab-GAP-TBC_dom"/>
</dbReference>
<dbReference type="Gene3D" id="3.40.250.10">
    <property type="entry name" value="Rhodanese-like domain"/>
    <property type="match status" value="1"/>
</dbReference>
<accession>A0AAJ7S6X5</accession>
<dbReference type="GO" id="GO:0004672">
    <property type="term" value="F:protein kinase activity"/>
    <property type="evidence" value="ECO:0007669"/>
    <property type="project" value="InterPro"/>
</dbReference>
<evidence type="ECO:0000259" key="3">
    <source>
        <dbReference type="PROSITE" id="PS50206"/>
    </source>
</evidence>
<dbReference type="InterPro" id="IPR035969">
    <property type="entry name" value="Rab-GAP_TBC_sf"/>
</dbReference>
<dbReference type="GeneID" id="108628566"/>
<gene>
    <name evidence="5" type="primary">LOC108628566</name>
</gene>
<feature type="domain" description="Rab-GAP TBC" evidence="2">
    <location>
        <begin position="425"/>
        <end position="741"/>
    </location>
</feature>
<name>A0AAJ7S6X5_9HYME</name>
<sequence>MCPALLENEERRFGGMTFFAQSHPVEVCGSNGLPLTPNSITIYGKSQFLKTIHHPNLSTYLDIIRSKHERIVVVTEYNGDPLKSKENLNTDYIIKIAFQCLLGLQYMNELDLVHRHLSPENILISKCENVQLYNFGLYYMTDCGKNVSFPIGYPKYTAPEVFLSPGVSSPKVDSWSLGMIIAELLLEKPIWPGIKLSQCLRKVLSLIHCETSVFERLARETNCYNTYKNLPDRVKDFVDCCLQIHPSKRKIPRELLKLPIFEEYLIKTQKEKEESTYENVTTRKMDELYYLWQLAGGDITVELKKQGLIRSRPPILSVPNLVILLGQMFGRRDTAGLLDLRVVKVPLDTLHQRLSHIPYTANYSYLTNQMRVKSQEDLIDAASQLPLIIRERDTEYQFYRIVLYDRLLQVYPITREAIIEEAHKDIPPPVRGAVWAALLGITGDIQKRYDMIDKETPTHTDRQIEVDIPRCHQYSELLSSGAGHERLQRLLKAWVRNNPHYVYWQGLDSLTAPFLYLNFNNEDVFPLHKILHLWDKLLLGDSSFPLLVGLAILKQLRDSLLTSGFNECILLFSDLPEIDIELCVKDSMTMYQNTPASITYRKHQFNQPKDMNWSDPEPGTEKMPRISVDDFLDLLDHSPERLIAVDVRNNIQFERGAVVGSINIPFSSVQLSQTHIDTLGPHAKPLVENKNSVVVIIGPHDQNNALFADFLVKCGVIGVCSLQGGISTLRMKSPNVIVAAR</sequence>
<dbReference type="Gene3D" id="1.10.472.80">
    <property type="entry name" value="Ypt/Rab-GAP domain of gyp1p, domain 3"/>
    <property type="match status" value="1"/>
</dbReference>
<dbReference type="InterPro" id="IPR000719">
    <property type="entry name" value="Prot_kinase_dom"/>
</dbReference>
<dbReference type="PANTHER" id="PTHR24361:SF678">
    <property type="entry name" value="SPORULATION-SPECIFIC PROTEIN 1"/>
    <property type="match status" value="1"/>
</dbReference>
<dbReference type="RefSeq" id="XP_026671734.1">
    <property type="nucleotide sequence ID" value="XM_026815933.1"/>
</dbReference>
<dbReference type="CDD" id="cd01525">
    <property type="entry name" value="RHOD_Kc"/>
    <property type="match status" value="1"/>
</dbReference>
<protein>
    <submittedName>
        <fullName evidence="5">TBC domain-containing protein kinase-like protein isoform X2</fullName>
    </submittedName>
</protein>
<dbReference type="AlphaFoldDB" id="A0AAJ7S6X5"/>
<dbReference type="Pfam" id="PF00566">
    <property type="entry name" value="RabGAP-TBC"/>
    <property type="match status" value="1"/>
</dbReference>
<dbReference type="Pfam" id="PF00581">
    <property type="entry name" value="Rhodanese"/>
    <property type="match status" value="1"/>
</dbReference>
<dbReference type="GO" id="GO:0005524">
    <property type="term" value="F:ATP binding"/>
    <property type="evidence" value="ECO:0007669"/>
    <property type="project" value="InterPro"/>
</dbReference>
<proteinExistence type="predicted"/>
<dbReference type="SMART" id="SM00450">
    <property type="entry name" value="RHOD"/>
    <property type="match status" value="1"/>
</dbReference>
<dbReference type="SUPFAM" id="SSF47923">
    <property type="entry name" value="Ypt/Rab-GAP domain of gyp1p"/>
    <property type="match status" value="2"/>
</dbReference>
<dbReference type="PROSITE" id="PS50206">
    <property type="entry name" value="RHODANESE_3"/>
    <property type="match status" value="1"/>
</dbReference>
<evidence type="ECO:0000313" key="5">
    <source>
        <dbReference type="RefSeq" id="XP_026671734.1"/>
    </source>
</evidence>
<organism evidence="4 5">
    <name type="scientific">Ceratina calcarata</name>
    <dbReference type="NCBI Taxonomy" id="156304"/>
    <lineage>
        <taxon>Eukaryota</taxon>
        <taxon>Metazoa</taxon>
        <taxon>Ecdysozoa</taxon>
        <taxon>Arthropoda</taxon>
        <taxon>Hexapoda</taxon>
        <taxon>Insecta</taxon>
        <taxon>Pterygota</taxon>
        <taxon>Neoptera</taxon>
        <taxon>Endopterygota</taxon>
        <taxon>Hymenoptera</taxon>
        <taxon>Apocrita</taxon>
        <taxon>Aculeata</taxon>
        <taxon>Apoidea</taxon>
        <taxon>Anthophila</taxon>
        <taxon>Apidae</taxon>
        <taxon>Ceratina</taxon>
        <taxon>Zadontomerus</taxon>
    </lineage>
</organism>
<dbReference type="SMART" id="SM00164">
    <property type="entry name" value="TBC"/>
    <property type="match status" value="1"/>
</dbReference>
<dbReference type="GO" id="GO:0005737">
    <property type="term" value="C:cytoplasm"/>
    <property type="evidence" value="ECO:0007669"/>
    <property type="project" value="TreeGrafter"/>
</dbReference>
<dbReference type="Gene3D" id="1.10.510.10">
    <property type="entry name" value="Transferase(Phosphotransferase) domain 1"/>
    <property type="match status" value="1"/>
</dbReference>
<evidence type="ECO:0000259" key="1">
    <source>
        <dbReference type="PROSITE" id="PS50011"/>
    </source>
</evidence>
<dbReference type="FunFam" id="1.10.8.270:FF:000044">
    <property type="entry name" value="TBC Kinase homolog"/>
    <property type="match status" value="1"/>
</dbReference>
<reference evidence="5" key="1">
    <citation type="submission" date="2025-08" db="UniProtKB">
        <authorList>
            <consortium name="RefSeq"/>
        </authorList>
    </citation>
    <scope>IDENTIFICATION</scope>
    <source>
        <tissue evidence="5">Whole body</tissue>
    </source>
</reference>
<dbReference type="Pfam" id="PF00069">
    <property type="entry name" value="Pkinase"/>
    <property type="match status" value="1"/>
</dbReference>
<evidence type="ECO:0000313" key="4">
    <source>
        <dbReference type="Proteomes" id="UP000694925"/>
    </source>
</evidence>
<evidence type="ECO:0000259" key="2">
    <source>
        <dbReference type="PROSITE" id="PS50086"/>
    </source>
</evidence>
<dbReference type="Proteomes" id="UP000694925">
    <property type="component" value="Unplaced"/>
</dbReference>
<dbReference type="SUPFAM" id="SSF52821">
    <property type="entry name" value="Rhodanese/Cell cycle control phosphatase"/>
    <property type="match status" value="1"/>
</dbReference>
<feature type="domain" description="Rhodanese" evidence="3">
    <location>
        <begin position="638"/>
        <end position="738"/>
    </location>
</feature>
<dbReference type="InterPro" id="IPR053235">
    <property type="entry name" value="Ser_Thr_kinase"/>
</dbReference>
<dbReference type="PROSITE" id="PS50011">
    <property type="entry name" value="PROTEIN_KINASE_DOM"/>
    <property type="match status" value="1"/>
</dbReference>
<dbReference type="InterPro" id="IPR011009">
    <property type="entry name" value="Kinase-like_dom_sf"/>
</dbReference>